<dbReference type="Proteomes" id="UP000275078">
    <property type="component" value="Unassembled WGS sequence"/>
</dbReference>
<evidence type="ECO:0000256" key="7">
    <source>
        <dbReference type="ARBA" id="ARBA00034808"/>
    </source>
</evidence>
<dbReference type="SMART" id="SM00490">
    <property type="entry name" value="HELICc"/>
    <property type="match status" value="1"/>
</dbReference>
<evidence type="ECO:0000259" key="9">
    <source>
        <dbReference type="PROSITE" id="PS51194"/>
    </source>
</evidence>
<dbReference type="Gene3D" id="3.40.50.300">
    <property type="entry name" value="P-loop containing nucleotide triphosphate hydrolases"/>
    <property type="match status" value="2"/>
</dbReference>
<protein>
    <recommendedName>
        <fullName evidence="7">DNA 3'-5' helicase</fullName>
        <ecNumber evidence="7">5.6.2.4</ecNumber>
    </recommendedName>
</protein>
<dbReference type="InterPro" id="IPR027417">
    <property type="entry name" value="P-loop_NTPase"/>
</dbReference>
<dbReference type="OrthoDB" id="10261556at2759"/>
<keyword evidence="4" id="KW-0238">DNA-binding</keyword>
<dbReference type="PROSITE" id="PS51194">
    <property type="entry name" value="HELICASE_CTER"/>
    <property type="match status" value="1"/>
</dbReference>
<evidence type="ECO:0000256" key="5">
    <source>
        <dbReference type="ARBA" id="ARBA00023235"/>
    </source>
</evidence>
<dbReference type="PANTHER" id="PTHR13710">
    <property type="entry name" value="DNA HELICASE RECQ FAMILY MEMBER"/>
    <property type="match status" value="1"/>
</dbReference>
<dbReference type="SUPFAM" id="SSF52540">
    <property type="entry name" value="P-loop containing nucleoside triphosphate hydrolases"/>
    <property type="match status" value="1"/>
</dbReference>
<comment type="similarity">
    <text evidence="1">Belongs to the helicase family. RecQ subfamily.</text>
</comment>
<proteinExistence type="inferred from homology"/>
<dbReference type="Pfam" id="PF00270">
    <property type="entry name" value="DEAD"/>
    <property type="match status" value="1"/>
</dbReference>
<evidence type="ECO:0000256" key="2">
    <source>
        <dbReference type="ARBA" id="ARBA00022741"/>
    </source>
</evidence>
<name>A0A3N4HRL8_ASCIM</name>
<organism evidence="10 11">
    <name type="scientific">Ascobolus immersus RN42</name>
    <dbReference type="NCBI Taxonomy" id="1160509"/>
    <lineage>
        <taxon>Eukaryota</taxon>
        <taxon>Fungi</taxon>
        <taxon>Dikarya</taxon>
        <taxon>Ascomycota</taxon>
        <taxon>Pezizomycotina</taxon>
        <taxon>Pezizomycetes</taxon>
        <taxon>Pezizales</taxon>
        <taxon>Ascobolaceae</taxon>
        <taxon>Ascobolus</taxon>
    </lineage>
</organism>
<dbReference type="Pfam" id="PF00271">
    <property type="entry name" value="Helicase_C"/>
    <property type="match status" value="1"/>
</dbReference>
<dbReference type="STRING" id="1160509.A0A3N4HRL8"/>
<evidence type="ECO:0000313" key="11">
    <source>
        <dbReference type="Proteomes" id="UP000275078"/>
    </source>
</evidence>
<feature type="domain" description="Helicase C-terminal" evidence="9">
    <location>
        <begin position="307"/>
        <end position="483"/>
    </location>
</feature>
<dbReference type="GO" id="GO:0005694">
    <property type="term" value="C:chromosome"/>
    <property type="evidence" value="ECO:0007669"/>
    <property type="project" value="TreeGrafter"/>
</dbReference>
<keyword evidence="3" id="KW-0067">ATP-binding</keyword>
<feature type="domain" description="Helicase ATP-binding" evidence="8">
    <location>
        <begin position="101"/>
        <end position="268"/>
    </location>
</feature>
<keyword evidence="5" id="KW-0413">Isomerase</keyword>
<evidence type="ECO:0000256" key="1">
    <source>
        <dbReference type="ARBA" id="ARBA00005446"/>
    </source>
</evidence>
<dbReference type="GO" id="GO:0009378">
    <property type="term" value="F:four-way junction helicase activity"/>
    <property type="evidence" value="ECO:0007669"/>
    <property type="project" value="TreeGrafter"/>
</dbReference>
<evidence type="ECO:0000256" key="4">
    <source>
        <dbReference type="ARBA" id="ARBA00023125"/>
    </source>
</evidence>
<dbReference type="GO" id="GO:0000724">
    <property type="term" value="P:double-strand break repair via homologous recombination"/>
    <property type="evidence" value="ECO:0007669"/>
    <property type="project" value="TreeGrafter"/>
</dbReference>
<dbReference type="AlphaFoldDB" id="A0A3N4HRL8"/>
<comment type="catalytic activity">
    <reaction evidence="6">
        <text>Couples ATP hydrolysis with the unwinding of duplex DNA by translocating in the 3'-5' direction.</text>
        <dbReference type="EC" id="5.6.2.4"/>
    </reaction>
</comment>
<dbReference type="GO" id="GO:0005524">
    <property type="term" value="F:ATP binding"/>
    <property type="evidence" value="ECO:0007669"/>
    <property type="project" value="UniProtKB-KW"/>
</dbReference>
<dbReference type="GO" id="GO:0005737">
    <property type="term" value="C:cytoplasm"/>
    <property type="evidence" value="ECO:0007669"/>
    <property type="project" value="TreeGrafter"/>
</dbReference>
<dbReference type="InterPro" id="IPR001650">
    <property type="entry name" value="Helicase_C-like"/>
</dbReference>
<dbReference type="EMBL" id="ML119783">
    <property type="protein sequence ID" value="RPA74681.1"/>
    <property type="molecule type" value="Genomic_DNA"/>
</dbReference>
<dbReference type="EC" id="5.6.2.4" evidence="7"/>
<dbReference type="GO" id="GO:0043138">
    <property type="term" value="F:3'-5' DNA helicase activity"/>
    <property type="evidence" value="ECO:0007669"/>
    <property type="project" value="UniProtKB-EC"/>
</dbReference>
<evidence type="ECO:0000256" key="3">
    <source>
        <dbReference type="ARBA" id="ARBA00022840"/>
    </source>
</evidence>
<dbReference type="GO" id="GO:0003677">
    <property type="term" value="F:DNA binding"/>
    <property type="evidence" value="ECO:0007669"/>
    <property type="project" value="UniProtKB-KW"/>
</dbReference>
<dbReference type="GO" id="GO:0016787">
    <property type="term" value="F:hydrolase activity"/>
    <property type="evidence" value="ECO:0007669"/>
    <property type="project" value="UniProtKB-KW"/>
</dbReference>
<dbReference type="PROSITE" id="PS51192">
    <property type="entry name" value="HELICASE_ATP_BIND_1"/>
    <property type="match status" value="1"/>
</dbReference>
<reference evidence="10 11" key="1">
    <citation type="journal article" date="2018" name="Nat. Ecol. Evol.">
        <title>Pezizomycetes genomes reveal the molecular basis of ectomycorrhizal truffle lifestyle.</title>
        <authorList>
            <person name="Murat C."/>
            <person name="Payen T."/>
            <person name="Noel B."/>
            <person name="Kuo A."/>
            <person name="Morin E."/>
            <person name="Chen J."/>
            <person name="Kohler A."/>
            <person name="Krizsan K."/>
            <person name="Balestrini R."/>
            <person name="Da Silva C."/>
            <person name="Montanini B."/>
            <person name="Hainaut M."/>
            <person name="Levati E."/>
            <person name="Barry K.W."/>
            <person name="Belfiori B."/>
            <person name="Cichocki N."/>
            <person name="Clum A."/>
            <person name="Dockter R.B."/>
            <person name="Fauchery L."/>
            <person name="Guy J."/>
            <person name="Iotti M."/>
            <person name="Le Tacon F."/>
            <person name="Lindquist E.A."/>
            <person name="Lipzen A."/>
            <person name="Malagnac F."/>
            <person name="Mello A."/>
            <person name="Molinier V."/>
            <person name="Miyauchi S."/>
            <person name="Poulain J."/>
            <person name="Riccioni C."/>
            <person name="Rubini A."/>
            <person name="Sitrit Y."/>
            <person name="Splivallo R."/>
            <person name="Traeger S."/>
            <person name="Wang M."/>
            <person name="Zifcakova L."/>
            <person name="Wipf D."/>
            <person name="Zambonelli A."/>
            <person name="Paolocci F."/>
            <person name="Nowrousian M."/>
            <person name="Ottonello S."/>
            <person name="Baldrian P."/>
            <person name="Spatafora J.W."/>
            <person name="Henrissat B."/>
            <person name="Nagy L.G."/>
            <person name="Aury J.M."/>
            <person name="Wincker P."/>
            <person name="Grigoriev I.V."/>
            <person name="Bonfante P."/>
            <person name="Martin F.M."/>
        </authorList>
    </citation>
    <scope>NUCLEOTIDE SEQUENCE [LARGE SCALE GENOMIC DNA]</scope>
    <source>
        <strain evidence="10 11">RN42</strain>
    </source>
</reference>
<dbReference type="InterPro" id="IPR014001">
    <property type="entry name" value="Helicase_ATP-bd"/>
</dbReference>
<evidence type="ECO:0000259" key="8">
    <source>
        <dbReference type="PROSITE" id="PS51192"/>
    </source>
</evidence>
<evidence type="ECO:0000313" key="10">
    <source>
        <dbReference type="EMBL" id="RPA74681.1"/>
    </source>
</evidence>
<gene>
    <name evidence="10" type="ORF">BJ508DRAFT_332827</name>
</gene>
<keyword evidence="2" id="KW-0547">Nucleotide-binding</keyword>
<dbReference type="InterPro" id="IPR011545">
    <property type="entry name" value="DEAD/DEAH_box_helicase_dom"/>
</dbReference>
<accession>A0A3N4HRL8</accession>
<keyword evidence="10" id="KW-0378">Hydrolase</keyword>
<sequence length="585" mass="66566">MANGAPDVIVEGDVQLEQLWEEEWNEIEGIYEDEDFETVYPSSFTSVDRERTTRAPDDKWRRINELNLHTKAAIGHRRKFYAFLKEKRPDQNPKAWQLNTLTAVEMGHDVLCIAPLDAGKSRCFQGLAAVPDTFHIVISPIISLIQDQTRELNAMGISAFGLTADSIAEYVETLLDPGSPFWKNMSDKRNSKPAYQKLASITVDEAHMMWKWGKIIDNKSKRVFRADFALIGNFRLLFPAIPLLLLSATVTPAVKGYLHEVLNLHKPAYVVKCSIRKNNLQFVIAPTVSKNKSGRFAELDFILNKTILDDSVDSIPRTIIYTDLRNSVQDIARYIRNKIAGEKGMPSLRRQIDKVKSLLVTYTGLLDDDSKFGNMDDFREGVSKILIATQAAGIGLDIRDVDVVIQHRIGEFLSCADICQRSGRAARNPSKEGLSVVYVDEGDRYILDPDDTIITGIDYGLAVTPETAQQCIDQLRRLYTEANRKNGPKCDPGILWLFNTKGCRKRFVMFFFDDDSALNFGLDLNCKCDNCSFAPRSEINRLLPPLEWIEHQTRVGLERHERERLRIESDRKYGHLVQHMRHEEA</sequence>
<dbReference type="PANTHER" id="PTHR13710:SF105">
    <property type="entry name" value="ATP-DEPENDENT DNA HELICASE Q1"/>
    <property type="match status" value="1"/>
</dbReference>
<evidence type="ECO:0000256" key="6">
    <source>
        <dbReference type="ARBA" id="ARBA00034617"/>
    </source>
</evidence>
<keyword evidence="11" id="KW-1185">Reference proteome</keyword>